<reference evidence="3" key="1">
    <citation type="journal article" date="2016" name="Proc. Natl. Acad. Sci. U.S.A.">
        <title>Comparative genomics of biotechnologically important yeasts.</title>
        <authorList>
            <person name="Riley R."/>
            <person name="Haridas S."/>
            <person name="Wolfe K.H."/>
            <person name="Lopes M.R."/>
            <person name="Hittinger C.T."/>
            <person name="Goeker M."/>
            <person name="Salamov A.A."/>
            <person name="Wisecaver J.H."/>
            <person name="Long T.M."/>
            <person name="Calvey C.H."/>
            <person name="Aerts A.L."/>
            <person name="Barry K.W."/>
            <person name="Choi C."/>
            <person name="Clum A."/>
            <person name="Coughlan A.Y."/>
            <person name="Deshpande S."/>
            <person name="Douglass A.P."/>
            <person name="Hanson S.J."/>
            <person name="Klenk H.-P."/>
            <person name="LaButti K.M."/>
            <person name="Lapidus A."/>
            <person name="Lindquist E.A."/>
            <person name="Lipzen A.M."/>
            <person name="Meier-Kolthoff J.P."/>
            <person name="Ohm R.A."/>
            <person name="Otillar R.P."/>
            <person name="Pangilinan J.L."/>
            <person name="Peng Y."/>
            <person name="Rokas A."/>
            <person name="Rosa C.A."/>
            <person name="Scheuner C."/>
            <person name="Sibirny A.A."/>
            <person name="Slot J.C."/>
            <person name="Stielow J.B."/>
            <person name="Sun H."/>
            <person name="Kurtzman C.P."/>
            <person name="Blackwell M."/>
            <person name="Grigoriev I.V."/>
            <person name="Jeffries T.W."/>
        </authorList>
    </citation>
    <scope>NUCLEOTIDE SEQUENCE [LARGE SCALE GENOMIC DNA]</scope>
    <source>
        <strain evidence="3">NRRL Y-1626</strain>
    </source>
</reference>
<evidence type="ECO:0000313" key="2">
    <source>
        <dbReference type="EMBL" id="OBA26685.1"/>
    </source>
</evidence>
<organism evidence="1 3">
    <name type="scientific">Hanseniaspora valbyensis NRRL Y-1626</name>
    <dbReference type="NCBI Taxonomy" id="766949"/>
    <lineage>
        <taxon>Eukaryota</taxon>
        <taxon>Fungi</taxon>
        <taxon>Dikarya</taxon>
        <taxon>Ascomycota</taxon>
        <taxon>Saccharomycotina</taxon>
        <taxon>Saccharomycetes</taxon>
        <taxon>Saccharomycodales</taxon>
        <taxon>Saccharomycodaceae</taxon>
        <taxon>Hanseniaspora</taxon>
    </lineage>
</organism>
<protein>
    <submittedName>
        <fullName evidence="1">Uncharacterized protein</fullName>
    </submittedName>
</protein>
<dbReference type="AlphaFoldDB" id="A0A1B7T7K0"/>
<proteinExistence type="predicted"/>
<keyword evidence="3" id="KW-1185">Reference proteome</keyword>
<dbReference type="Proteomes" id="UP000092321">
    <property type="component" value="Unassembled WGS sequence"/>
</dbReference>
<name>A0A1B7T7K0_9ASCO</name>
<comment type="caution">
    <text evidence="1">The sequence shown here is derived from an EMBL/GenBank/DDBJ whole genome shotgun (WGS) entry which is preliminary data.</text>
</comment>
<sequence>MEALEELEMELKSLKNGLTRIDNFDNTGVIGQINNYFSKNKYCINETVIQLERMIVESIAKDDIFLSTFLNTSVDINFKLGVLLKLDKENQNLHTYLKSIRDTIFNENEFTSVLIYIKCCRKFEFELIPMNDIEKEIILRFG</sequence>
<evidence type="ECO:0000313" key="3">
    <source>
        <dbReference type="Proteomes" id="UP000092321"/>
    </source>
</evidence>
<evidence type="ECO:0000313" key="1">
    <source>
        <dbReference type="EMBL" id="OBA24726.1"/>
    </source>
</evidence>
<dbReference type="EMBL" id="LXPE01000014">
    <property type="protein sequence ID" value="OBA26685.1"/>
    <property type="molecule type" value="Genomic_DNA"/>
</dbReference>
<gene>
    <name evidence="1" type="ORF">HANVADRAFT_102665</name>
    <name evidence="2" type="ORF">HANVADRAFT_2510</name>
</gene>
<accession>A0A1B7T7K0</accession>
<reference evidence="1" key="2">
    <citation type="submission" date="2016-04" db="EMBL/GenBank/DDBJ databases">
        <title>Comparative genomics of biotechnologically important yeasts.</title>
        <authorList>
            <consortium name="DOE Joint Genome Institute"/>
            <person name="Riley R."/>
            <person name="Haridas S."/>
            <person name="Wolfe K.H."/>
            <person name="Lopes M.R."/>
            <person name="Hittinger C.T."/>
            <person name="Goker M."/>
            <person name="Salamov A."/>
            <person name="Wisecaver J."/>
            <person name="Long T.M."/>
            <person name="Aerts A.L."/>
            <person name="Barry K."/>
            <person name="Choi C."/>
            <person name="Clum A."/>
            <person name="Coughlan A.Y."/>
            <person name="Deshpande S."/>
            <person name="Douglass A.P."/>
            <person name="Hanson S.J."/>
            <person name="Klenk H.-P."/>
            <person name="Labutti K."/>
            <person name="Lapidus A."/>
            <person name="Lindquist E."/>
            <person name="Lipzen A."/>
            <person name="Meier-Kolthoff J.P."/>
            <person name="Ohm R.A."/>
            <person name="Otillar R.P."/>
            <person name="Pangilinan J."/>
            <person name="Peng Y."/>
            <person name="Rokas A."/>
            <person name="Rosa C.A."/>
            <person name="Scheuner C."/>
            <person name="Sibirny A.A."/>
            <person name="Slot J.C."/>
            <person name="Stielow J.B."/>
            <person name="Sun H."/>
            <person name="Kurtzman C.P."/>
            <person name="Blackwell M."/>
            <person name="Grigoriev I.V."/>
            <person name="Jeffries T.W."/>
        </authorList>
    </citation>
    <scope>NUCLEOTIDE SEQUENCE [LARGE SCALE GENOMIC DNA]</scope>
    <source>
        <strain evidence="1">NRRL Y-1626</strain>
    </source>
</reference>
<dbReference type="EMBL" id="LXPE01000462">
    <property type="protein sequence ID" value="OBA24726.1"/>
    <property type="molecule type" value="Genomic_DNA"/>
</dbReference>